<proteinExistence type="predicted"/>
<gene>
    <name evidence="1" type="ORF">V757_03265</name>
</gene>
<sequence length="67" mass="7633">MKTLQLKFTFDATCVNDLLRQTQTIMPTIIRLIQGITPTWADDIVVYSRSTDGKHLAIHPLSLYLQS</sequence>
<dbReference type="EMBL" id="AYSV01000048">
    <property type="protein sequence ID" value="ETD72607.1"/>
    <property type="molecule type" value="Genomic_DNA"/>
</dbReference>
<evidence type="ECO:0000313" key="2">
    <source>
        <dbReference type="Proteomes" id="UP000018766"/>
    </source>
</evidence>
<organism evidence="1 2">
    <name type="scientific">Pelistega indica</name>
    <dbReference type="NCBI Taxonomy" id="1414851"/>
    <lineage>
        <taxon>Bacteria</taxon>
        <taxon>Pseudomonadati</taxon>
        <taxon>Pseudomonadota</taxon>
        <taxon>Betaproteobacteria</taxon>
        <taxon>Burkholderiales</taxon>
        <taxon>Alcaligenaceae</taxon>
        <taxon>Pelistega</taxon>
    </lineage>
</organism>
<dbReference type="RefSeq" id="WP_023949895.1">
    <property type="nucleotide sequence ID" value="NZ_AYSV01000048.1"/>
</dbReference>
<dbReference type="Proteomes" id="UP000018766">
    <property type="component" value="Unassembled WGS sequence"/>
</dbReference>
<comment type="caution">
    <text evidence="1">The sequence shown here is derived from an EMBL/GenBank/DDBJ whole genome shotgun (WGS) entry which is preliminary data.</text>
</comment>
<accession>V8GA94</accession>
<evidence type="ECO:0000313" key="1">
    <source>
        <dbReference type="EMBL" id="ETD72607.1"/>
    </source>
</evidence>
<protein>
    <submittedName>
        <fullName evidence="1">Uncharacterized protein</fullName>
    </submittedName>
</protein>
<reference evidence="1 2" key="1">
    <citation type="submission" date="2013-11" db="EMBL/GenBank/DDBJ databases">
        <title>Genomic analysis of Pelistega sp. HM-7.</title>
        <authorList>
            <person name="Kumbhare S.V."/>
            <person name="Shetty S.A."/>
            <person name="Sharma O."/>
            <person name="Dhotre D.P."/>
        </authorList>
    </citation>
    <scope>NUCLEOTIDE SEQUENCE [LARGE SCALE GENOMIC DNA]</scope>
    <source>
        <strain evidence="1 2">HM-7</strain>
    </source>
</reference>
<dbReference type="AlphaFoldDB" id="V8GA94"/>
<name>V8GA94_9BURK</name>
<keyword evidence="2" id="KW-1185">Reference proteome</keyword>